<dbReference type="InterPro" id="IPR006595">
    <property type="entry name" value="CTLH_C"/>
</dbReference>
<dbReference type="RefSeq" id="XP_004987868.1">
    <property type="nucleotide sequence ID" value="XM_004987811.1"/>
</dbReference>
<proteinExistence type="predicted"/>
<dbReference type="PROSITE" id="PS50897">
    <property type="entry name" value="CTLH"/>
    <property type="match status" value="1"/>
</dbReference>
<dbReference type="InterPro" id="IPR003877">
    <property type="entry name" value="SPRY_dom"/>
</dbReference>
<dbReference type="OMA" id="GCCINFV"/>
<dbReference type="Pfam" id="PF00622">
    <property type="entry name" value="SPRY"/>
    <property type="match status" value="1"/>
</dbReference>
<dbReference type="InterPro" id="IPR013320">
    <property type="entry name" value="ConA-like_dom_sf"/>
</dbReference>
<evidence type="ECO:0000259" key="2">
    <source>
        <dbReference type="PROSITE" id="PS50897"/>
    </source>
</evidence>
<feature type="domain" description="CTLH" evidence="2">
    <location>
        <begin position="248"/>
        <end position="305"/>
    </location>
</feature>
<dbReference type="InterPro" id="IPR001870">
    <property type="entry name" value="B30.2/SPRY"/>
</dbReference>
<dbReference type="EMBL" id="GL832994">
    <property type="protein sequence ID" value="EGD80998.1"/>
    <property type="molecule type" value="Genomic_DNA"/>
</dbReference>
<evidence type="ECO:0000313" key="3">
    <source>
        <dbReference type="EMBL" id="EGD80998.1"/>
    </source>
</evidence>
<dbReference type="SMART" id="SM00668">
    <property type="entry name" value="CTLH"/>
    <property type="match status" value="1"/>
</dbReference>
<dbReference type="InterPro" id="IPR024964">
    <property type="entry name" value="CTLH/CRA"/>
</dbReference>
<accession>F2US89</accession>
<name>F2US89_SALR5</name>
<dbReference type="GeneID" id="16068392"/>
<gene>
    <name evidence="3" type="ORF">PTSG_10942</name>
</gene>
<dbReference type="KEGG" id="sre:PTSG_10942"/>
<evidence type="ECO:0000259" key="1">
    <source>
        <dbReference type="PROSITE" id="PS50188"/>
    </source>
</evidence>
<dbReference type="PROSITE" id="PS50188">
    <property type="entry name" value="B302_SPRY"/>
    <property type="match status" value="1"/>
</dbReference>
<evidence type="ECO:0000313" key="4">
    <source>
        <dbReference type="Proteomes" id="UP000007799"/>
    </source>
</evidence>
<dbReference type="SMART" id="SM00449">
    <property type="entry name" value="SPRY"/>
    <property type="match status" value="1"/>
</dbReference>
<dbReference type="Proteomes" id="UP000007799">
    <property type="component" value="Unassembled WGS sequence"/>
</dbReference>
<dbReference type="InParanoid" id="F2US89"/>
<dbReference type="InterPro" id="IPR043136">
    <property type="entry name" value="B30.2/SPRY_sf"/>
</dbReference>
<dbReference type="Pfam" id="PF10607">
    <property type="entry name" value="CTLH"/>
    <property type="match status" value="1"/>
</dbReference>
<dbReference type="PROSITE" id="PS50896">
    <property type="entry name" value="LISH"/>
    <property type="match status" value="1"/>
</dbReference>
<dbReference type="eggNOG" id="KOG1477">
    <property type="taxonomic scope" value="Eukaryota"/>
</dbReference>
<dbReference type="AlphaFoldDB" id="F2US89"/>
<dbReference type="InterPro" id="IPR050618">
    <property type="entry name" value="Ubq-SigPath_Reg"/>
</dbReference>
<dbReference type="FunCoup" id="F2US89">
    <property type="interactions" value="1866"/>
</dbReference>
<dbReference type="OrthoDB" id="25503at2759"/>
<organism evidence="4">
    <name type="scientific">Salpingoeca rosetta (strain ATCC 50818 / BSB-021)</name>
    <dbReference type="NCBI Taxonomy" id="946362"/>
    <lineage>
        <taxon>Eukaryota</taxon>
        <taxon>Choanoflagellata</taxon>
        <taxon>Craspedida</taxon>
        <taxon>Salpingoecidae</taxon>
        <taxon>Salpingoeca</taxon>
    </lineage>
</organism>
<protein>
    <recommendedName>
        <fullName evidence="5">Ran-binding protein 10</fullName>
    </recommendedName>
</protein>
<feature type="domain" description="B30.2/SPRY" evidence="1">
    <location>
        <begin position="1"/>
        <end position="182"/>
    </location>
</feature>
<dbReference type="InterPro" id="IPR006594">
    <property type="entry name" value="LisH"/>
</dbReference>
<dbReference type="STRING" id="946362.F2US89"/>
<evidence type="ECO:0008006" key="5">
    <source>
        <dbReference type="Google" id="ProtNLM"/>
    </source>
</evidence>
<dbReference type="PANTHER" id="PTHR12864">
    <property type="entry name" value="RAN BINDING PROTEIN 9-RELATED"/>
    <property type="match status" value="1"/>
</dbReference>
<dbReference type="SUPFAM" id="SSF49899">
    <property type="entry name" value="Concanavalin A-like lectins/glucanases"/>
    <property type="match status" value="1"/>
</dbReference>
<keyword evidence="4" id="KW-1185">Reference proteome</keyword>
<reference evidence="3" key="1">
    <citation type="submission" date="2009-08" db="EMBL/GenBank/DDBJ databases">
        <title>Annotation of Salpingoeca rosetta.</title>
        <authorList>
            <consortium name="The Broad Institute Genome Sequencing Platform"/>
            <person name="Russ C."/>
            <person name="Cuomo C."/>
            <person name="Burger G."/>
            <person name="Gray M.W."/>
            <person name="Holland P.W.H."/>
            <person name="King N."/>
            <person name="Lang F.B.F."/>
            <person name="Roger A.J."/>
            <person name="Ruiz-Trillo I."/>
            <person name="Young S.K."/>
            <person name="Zeng Q."/>
            <person name="Gargeya S."/>
            <person name="Alvarado L."/>
            <person name="Berlin A."/>
            <person name="Chapman S.B."/>
            <person name="Chen Z."/>
            <person name="Freedman E."/>
            <person name="Gellesch M."/>
            <person name="Goldberg J."/>
            <person name="Griggs A."/>
            <person name="Gujja S."/>
            <person name="Heilman E."/>
            <person name="Heiman D."/>
            <person name="Howarth C."/>
            <person name="Mehta T."/>
            <person name="Neiman D."/>
            <person name="Pearson M."/>
            <person name="Roberts A."/>
            <person name="Saif S."/>
            <person name="Shea T."/>
            <person name="Shenoy N."/>
            <person name="Sisk P."/>
            <person name="Stolte C."/>
            <person name="Sykes S."/>
            <person name="White J."/>
            <person name="Yandava C."/>
            <person name="Haas B."/>
            <person name="Nusbaum C."/>
            <person name="Birren B."/>
        </authorList>
    </citation>
    <scope>NUCLEOTIDE SEQUENCE [LARGE SCALE GENOMIC DNA]</scope>
    <source>
        <strain evidence="3">ATCC 50818</strain>
    </source>
</reference>
<sequence length="419" mass="46876">MQMDSRADESDLPSRLNAKDRSLLLEVSLKYRVKYVGSPSAEGDEATVRADKPIPVESSVYYFEATVHTRGEPGRMCVGFVPAGSSLGKLPGSDQGSIGYSDDGRVGDGTGFERYGPSYSVKDVVGCCINFSKKTIFFTKNGEQLGEVLLPASVSKGVAFYPAIGLTNARREVHVNFGQDPFVFNIDHYKAELRSATHEEIMQTELPEQTHARLHEMVLEYLEHMGYLETAKQLAHSSHTTMACKEEDIRNRQVVRQHILGGNLTEAIASIEALFPSLLERNTDLTFKLRCRQFVEMILTTQDQSDESLSAILAVGQGLYELSRREDTHSDENDTLFEDASSLLAFSDTSNETYARLSSQDRRVELADIVNTELLRAQSCNPEPMLLRIFGNIETFMQRMREHRMGLTALLDIPRLLES</sequence>
<dbReference type="Gene3D" id="2.60.120.920">
    <property type="match status" value="1"/>
</dbReference>